<dbReference type="InterPro" id="IPR003593">
    <property type="entry name" value="AAA+_ATPase"/>
</dbReference>
<dbReference type="GO" id="GO:0005524">
    <property type="term" value="F:ATP binding"/>
    <property type="evidence" value="ECO:0007669"/>
    <property type="project" value="UniProtKB-KW"/>
</dbReference>
<dbReference type="GO" id="GO:0046677">
    <property type="term" value="P:response to antibiotic"/>
    <property type="evidence" value="ECO:0007669"/>
    <property type="project" value="UniProtKB-KW"/>
</dbReference>
<evidence type="ECO:0000256" key="2">
    <source>
        <dbReference type="ARBA" id="ARBA00022448"/>
    </source>
</evidence>
<reference evidence="7 8" key="1">
    <citation type="journal article" date="2007" name="Genome Res.">
        <title>Genome characteristics of facultatively symbiotic Frankia sp. strains reflect host range and host plant biogeography.</title>
        <authorList>
            <person name="Normand P."/>
            <person name="Lapierre P."/>
            <person name="Tisa L.S."/>
            <person name="Gogarten J.P."/>
            <person name="Alloisio N."/>
            <person name="Bagnarol E."/>
            <person name="Bassi C.A."/>
            <person name="Berry A.M."/>
            <person name="Bickhart D.M."/>
            <person name="Choisne N."/>
            <person name="Couloux A."/>
            <person name="Cournoyer B."/>
            <person name="Cruveiller S."/>
            <person name="Daubin V."/>
            <person name="Demange N."/>
            <person name="Francino M.P."/>
            <person name="Goltsman E."/>
            <person name="Huang Y."/>
            <person name="Kopp O.R."/>
            <person name="Labarre L."/>
            <person name="Lapidus A."/>
            <person name="Lavire C."/>
            <person name="Marechal J."/>
            <person name="Martinez M."/>
            <person name="Mastronunzio J.E."/>
            <person name="Mullin B.C."/>
            <person name="Niemann J."/>
            <person name="Pujic P."/>
            <person name="Rawnsley T."/>
            <person name="Rouy Z."/>
            <person name="Schenowitz C."/>
            <person name="Sellstedt A."/>
            <person name="Tavares F."/>
            <person name="Tomkins J.P."/>
            <person name="Vallenet D."/>
            <person name="Valverde C."/>
            <person name="Wall L.G."/>
            <person name="Wang Y."/>
            <person name="Medigue C."/>
            <person name="Benson D.R."/>
        </authorList>
    </citation>
    <scope>NUCLEOTIDE SEQUENCE [LARGE SCALE GENOMIC DNA]</scope>
    <source>
        <strain evidence="8">DSM 45818 / CECT 9043 / CcI3</strain>
    </source>
</reference>
<dbReference type="PANTHER" id="PTHR42711:SF17">
    <property type="entry name" value="ABC TRANSPORTER ATP-BINDING PROTEIN"/>
    <property type="match status" value="1"/>
</dbReference>
<evidence type="ECO:0000259" key="6">
    <source>
        <dbReference type="PROSITE" id="PS50893"/>
    </source>
</evidence>
<dbReference type="Proteomes" id="UP000001937">
    <property type="component" value="Chromosome"/>
</dbReference>
<evidence type="ECO:0000256" key="5">
    <source>
        <dbReference type="ARBA" id="ARBA00023251"/>
    </source>
</evidence>
<dbReference type="InterPro" id="IPR050763">
    <property type="entry name" value="ABC_transporter_ATP-binding"/>
</dbReference>
<dbReference type="PANTHER" id="PTHR42711">
    <property type="entry name" value="ABC TRANSPORTER ATP-BINDING PROTEIN"/>
    <property type="match status" value="1"/>
</dbReference>
<evidence type="ECO:0000256" key="4">
    <source>
        <dbReference type="ARBA" id="ARBA00022840"/>
    </source>
</evidence>
<dbReference type="AlphaFoldDB" id="Q2J593"/>
<dbReference type="SUPFAM" id="SSF52540">
    <property type="entry name" value="P-loop containing nucleoside triphosphate hydrolases"/>
    <property type="match status" value="1"/>
</dbReference>
<dbReference type="RefSeq" id="WP_011438563.1">
    <property type="nucleotide sequence ID" value="NC_007777.1"/>
</dbReference>
<keyword evidence="4" id="KW-0067">ATP-binding</keyword>
<keyword evidence="5" id="KW-0046">Antibiotic resistance</keyword>
<dbReference type="STRING" id="106370.Francci3_4201"/>
<protein>
    <submittedName>
        <fullName evidence="7">ABC transporter related</fullName>
    </submittedName>
</protein>
<dbReference type="KEGG" id="fra:Francci3_4201"/>
<accession>Q2J593</accession>
<dbReference type="InterPro" id="IPR027417">
    <property type="entry name" value="P-loop_NTPase"/>
</dbReference>
<evidence type="ECO:0000313" key="7">
    <source>
        <dbReference type="EMBL" id="ABD13549.1"/>
    </source>
</evidence>
<evidence type="ECO:0000256" key="1">
    <source>
        <dbReference type="ARBA" id="ARBA00004202"/>
    </source>
</evidence>
<name>Q2J593_FRACC</name>
<dbReference type="EMBL" id="CP000249">
    <property type="protein sequence ID" value="ABD13549.1"/>
    <property type="molecule type" value="Genomic_DNA"/>
</dbReference>
<dbReference type="SMART" id="SM00382">
    <property type="entry name" value="AAA"/>
    <property type="match status" value="1"/>
</dbReference>
<dbReference type="GO" id="GO:0005886">
    <property type="term" value="C:plasma membrane"/>
    <property type="evidence" value="ECO:0007669"/>
    <property type="project" value="UniProtKB-SubCell"/>
</dbReference>
<proteinExistence type="predicted"/>
<dbReference type="PhylomeDB" id="Q2J593"/>
<dbReference type="PROSITE" id="PS50893">
    <property type="entry name" value="ABC_TRANSPORTER_2"/>
    <property type="match status" value="1"/>
</dbReference>
<dbReference type="InterPro" id="IPR017871">
    <property type="entry name" value="ABC_transporter-like_CS"/>
</dbReference>
<comment type="subcellular location">
    <subcellularLocation>
        <location evidence="1">Cell membrane</location>
        <topology evidence="1">Peripheral membrane protein</topology>
    </subcellularLocation>
</comment>
<keyword evidence="2" id="KW-0813">Transport</keyword>
<evidence type="ECO:0000313" key="8">
    <source>
        <dbReference type="Proteomes" id="UP000001937"/>
    </source>
</evidence>
<dbReference type="CDD" id="cd03230">
    <property type="entry name" value="ABC_DR_subfamily_A"/>
    <property type="match status" value="1"/>
</dbReference>
<dbReference type="Gene3D" id="3.40.50.300">
    <property type="entry name" value="P-loop containing nucleotide triphosphate hydrolases"/>
    <property type="match status" value="1"/>
</dbReference>
<dbReference type="GO" id="GO:0016887">
    <property type="term" value="F:ATP hydrolysis activity"/>
    <property type="evidence" value="ECO:0007669"/>
    <property type="project" value="InterPro"/>
</dbReference>
<dbReference type="OrthoDB" id="9804819at2"/>
<dbReference type="eggNOG" id="COG1131">
    <property type="taxonomic scope" value="Bacteria"/>
</dbReference>
<dbReference type="PROSITE" id="PS00211">
    <property type="entry name" value="ABC_TRANSPORTER_1"/>
    <property type="match status" value="1"/>
</dbReference>
<dbReference type="InterPro" id="IPR003439">
    <property type="entry name" value="ABC_transporter-like_ATP-bd"/>
</dbReference>
<dbReference type="HOGENOM" id="CLU_000604_1_2_11"/>
<sequence length="305" mass="32639">MVNQPLAVPARTPAPQAAEVVARAVGVTRCYGGTTALDGLDLEVRAGELVGLLGPNGAGKSTLIHVLTGLRRPNRGRCELFGRDPRTPAGRRYIGVTPQETGLPETLRAREVVDFVAAHYPAPEDRDALLDRFGLTDLAHRQTGGLSGGQKRRLAVALAFVGRPRLVFLDEPTTGLDVEARRVLWDHIRAFHQEGGTVVLTSHYLDEVEALAERIVVVSGGRVLADGSVTAIRGMVDVQRVSLVTASLPSLPGVIKVEEIDGRTHVLTRDADQFVRDLVGSGAPFSGLEIRPTTLEEAFMAISSA</sequence>
<feature type="domain" description="ABC transporter" evidence="6">
    <location>
        <begin position="22"/>
        <end position="245"/>
    </location>
</feature>
<gene>
    <name evidence="7" type="ordered locus">Francci3_4201</name>
</gene>
<evidence type="ECO:0000256" key="3">
    <source>
        <dbReference type="ARBA" id="ARBA00022741"/>
    </source>
</evidence>
<dbReference type="Pfam" id="PF00005">
    <property type="entry name" value="ABC_tran"/>
    <property type="match status" value="1"/>
</dbReference>
<organism evidence="7 8">
    <name type="scientific">Frankia casuarinae (strain DSM 45818 / CECT 9043 / HFP020203 / CcI3)</name>
    <dbReference type="NCBI Taxonomy" id="106370"/>
    <lineage>
        <taxon>Bacteria</taxon>
        <taxon>Bacillati</taxon>
        <taxon>Actinomycetota</taxon>
        <taxon>Actinomycetes</taxon>
        <taxon>Frankiales</taxon>
        <taxon>Frankiaceae</taxon>
        <taxon>Frankia</taxon>
    </lineage>
</organism>
<keyword evidence="3" id="KW-0547">Nucleotide-binding</keyword>
<keyword evidence="8" id="KW-1185">Reference proteome</keyword>